<dbReference type="PROSITE" id="PS00198">
    <property type="entry name" value="4FE4S_FER_1"/>
    <property type="match status" value="2"/>
</dbReference>
<keyword evidence="4" id="KW-0408">Iron</keyword>
<evidence type="ECO:0000313" key="8">
    <source>
        <dbReference type="Proteomes" id="UP000192582"/>
    </source>
</evidence>
<name>A0A1W1VAF2_9DEIO</name>
<gene>
    <name evidence="7" type="ORF">SAMN00790413_00727</name>
</gene>
<dbReference type="PANTHER" id="PTHR43724">
    <property type="entry name" value="PYRUVATE SYNTHASE SUBUNIT PORD"/>
    <property type="match status" value="1"/>
</dbReference>
<keyword evidence="7" id="KW-0456">Lyase</keyword>
<evidence type="ECO:0000256" key="2">
    <source>
        <dbReference type="ARBA" id="ARBA00022723"/>
    </source>
</evidence>
<keyword evidence="3" id="KW-0677">Repeat</keyword>
<keyword evidence="8" id="KW-1185">Reference proteome</keyword>
<dbReference type="GO" id="GO:0046872">
    <property type="term" value="F:metal ion binding"/>
    <property type="evidence" value="ECO:0007669"/>
    <property type="project" value="UniProtKB-KW"/>
</dbReference>
<dbReference type="PANTHER" id="PTHR43724:SF1">
    <property type="entry name" value="PYRUVATE SYNTHASE SUBUNIT PORD"/>
    <property type="match status" value="1"/>
</dbReference>
<dbReference type="GO" id="GO:0016829">
    <property type="term" value="F:lyase activity"/>
    <property type="evidence" value="ECO:0007669"/>
    <property type="project" value="UniProtKB-KW"/>
</dbReference>
<dbReference type="SUPFAM" id="SSF54862">
    <property type="entry name" value="4Fe-4S ferredoxins"/>
    <property type="match status" value="1"/>
</dbReference>
<dbReference type="Pfam" id="PF12838">
    <property type="entry name" value="Fer4_7"/>
    <property type="match status" value="2"/>
</dbReference>
<evidence type="ECO:0000256" key="4">
    <source>
        <dbReference type="ARBA" id="ARBA00023004"/>
    </source>
</evidence>
<dbReference type="InterPro" id="IPR017896">
    <property type="entry name" value="4Fe4S_Fe-S-bd"/>
</dbReference>
<reference evidence="7 8" key="1">
    <citation type="submission" date="2017-04" db="EMBL/GenBank/DDBJ databases">
        <authorList>
            <person name="Afonso C.L."/>
            <person name="Miller P.J."/>
            <person name="Scott M.A."/>
            <person name="Spackman E."/>
            <person name="Goraichik I."/>
            <person name="Dimitrov K.M."/>
            <person name="Suarez D.L."/>
            <person name="Swayne D.E."/>
        </authorList>
    </citation>
    <scope>NUCLEOTIDE SEQUENCE [LARGE SCALE GENOMIC DNA]</scope>
    <source>
        <strain evidence="7 8">KR-140</strain>
    </source>
</reference>
<protein>
    <submittedName>
        <fullName evidence="7">Formate hydrogenlyase subunit 6/NADH:ubiquinone oxidoreductase 23 kD subunit (Chain I)</fullName>
    </submittedName>
</protein>
<feature type="domain" description="4Fe-4S ferredoxin-type" evidence="6">
    <location>
        <begin position="282"/>
        <end position="311"/>
    </location>
</feature>
<dbReference type="PIRSF" id="PIRSF005658">
    <property type="entry name" value="FwdF"/>
    <property type="match status" value="1"/>
</dbReference>
<keyword evidence="5" id="KW-0411">Iron-sulfur</keyword>
<feature type="domain" description="4Fe-4S ferredoxin-type" evidence="6">
    <location>
        <begin position="49"/>
        <end position="78"/>
    </location>
</feature>
<proteinExistence type="predicted"/>
<dbReference type="InterPro" id="IPR043256">
    <property type="entry name" value="MvhB-like"/>
</dbReference>
<dbReference type="InterPro" id="IPR017900">
    <property type="entry name" value="4Fe4S_Fe_S_CS"/>
</dbReference>
<feature type="domain" description="4Fe-4S ferredoxin-type" evidence="6">
    <location>
        <begin position="18"/>
        <end position="47"/>
    </location>
</feature>
<organism evidence="7 8">
    <name type="scientific">Deinococcus hopiensis KR-140</name>
    <dbReference type="NCBI Taxonomy" id="695939"/>
    <lineage>
        <taxon>Bacteria</taxon>
        <taxon>Thermotogati</taxon>
        <taxon>Deinococcota</taxon>
        <taxon>Deinococci</taxon>
        <taxon>Deinococcales</taxon>
        <taxon>Deinococcaceae</taxon>
        <taxon>Deinococcus</taxon>
    </lineage>
</organism>
<dbReference type="STRING" id="695939.SAMN00790413_00727"/>
<evidence type="ECO:0000256" key="1">
    <source>
        <dbReference type="ARBA" id="ARBA00022485"/>
    </source>
</evidence>
<dbReference type="Proteomes" id="UP000192582">
    <property type="component" value="Unassembled WGS sequence"/>
</dbReference>
<dbReference type="PROSITE" id="PS51379">
    <property type="entry name" value="4FE4S_FER_2"/>
    <property type="match status" value="4"/>
</dbReference>
<keyword evidence="1" id="KW-0004">4Fe-4S</keyword>
<evidence type="ECO:0000256" key="5">
    <source>
        <dbReference type="ARBA" id="ARBA00023014"/>
    </source>
</evidence>
<sequence length="330" mass="34804">MLEQASEYGDPLPRYTPPRCLLERQAVGGCDACHATCPHGAIVLGPLGQSVSIDPARCTGCGLCVQVCPSGALEYDLMAPLQSVRDARQDAGGVASLTCSQSGAGGPSLTCLGRVTPAVVAAAGAWGTPLTLVHGECSACPVGAPDVPERVRRVVEEAQALRAPTGQPTQVTVRRATSEDHNLGLKLSRRGAFAALFRAGRQQVAQALPERPLPFVDWSQPQQRVPEEWRWRAAALRPVPAPDAAVHWPAPLVDDTCIDCPVCANVCPTEAITREFKPEGGVMLLLNLAACTGCMACVRSCPPDAMHPQAEWLPAAFQAPILLRDSGSVM</sequence>
<evidence type="ECO:0000256" key="3">
    <source>
        <dbReference type="ARBA" id="ARBA00022737"/>
    </source>
</evidence>
<accession>A0A1W1VAF2</accession>
<keyword evidence="7" id="KW-0830">Ubiquinone</keyword>
<dbReference type="GO" id="GO:0051539">
    <property type="term" value="F:4 iron, 4 sulfur cluster binding"/>
    <property type="evidence" value="ECO:0007669"/>
    <property type="project" value="UniProtKB-KW"/>
</dbReference>
<keyword evidence="2" id="KW-0479">Metal-binding</keyword>
<evidence type="ECO:0000313" key="7">
    <source>
        <dbReference type="EMBL" id="SMB90332.1"/>
    </source>
</evidence>
<evidence type="ECO:0000259" key="6">
    <source>
        <dbReference type="PROSITE" id="PS51379"/>
    </source>
</evidence>
<dbReference type="AlphaFoldDB" id="A0A1W1VAF2"/>
<dbReference type="EMBL" id="FWWU01000009">
    <property type="protein sequence ID" value="SMB90332.1"/>
    <property type="molecule type" value="Genomic_DNA"/>
</dbReference>
<feature type="domain" description="4Fe-4S ferredoxin-type" evidence="6">
    <location>
        <begin position="249"/>
        <end position="277"/>
    </location>
</feature>
<dbReference type="Gene3D" id="3.30.70.20">
    <property type="match status" value="2"/>
</dbReference>